<keyword evidence="2 6" id="KW-0645">Protease</keyword>
<feature type="chain" id="PRO_5027093736" evidence="4">
    <location>
        <begin position="24"/>
        <end position="463"/>
    </location>
</feature>
<evidence type="ECO:0000256" key="2">
    <source>
        <dbReference type="ARBA" id="ARBA00022670"/>
    </source>
</evidence>
<proteinExistence type="inferred from homology"/>
<dbReference type="GO" id="GO:0006508">
    <property type="term" value="P:proteolysis"/>
    <property type="evidence" value="ECO:0007669"/>
    <property type="project" value="UniProtKB-KW"/>
</dbReference>
<dbReference type="InterPro" id="IPR001478">
    <property type="entry name" value="PDZ"/>
</dbReference>
<reference evidence="6" key="1">
    <citation type="submission" date="2020-02" db="EMBL/GenBank/DDBJ databases">
        <authorList>
            <person name="Meier V. D."/>
        </authorList>
    </citation>
    <scope>NUCLEOTIDE SEQUENCE</scope>
    <source>
        <strain evidence="6">AVDCRST_MAG64</strain>
    </source>
</reference>
<evidence type="ECO:0000313" key="6">
    <source>
        <dbReference type="EMBL" id="CAA9397690.1"/>
    </source>
</evidence>
<dbReference type="EMBL" id="CADCUQ010000346">
    <property type="protein sequence ID" value="CAA9397690.1"/>
    <property type="molecule type" value="Genomic_DNA"/>
</dbReference>
<name>A0A6J4NU16_9BACT</name>
<dbReference type="GO" id="GO:0004252">
    <property type="term" value="F:serine-type endopeptidase activity"/>
    <property type="evidence" value="ECO:0007669"/>
    <property type="project" value="InterPro"/>
</dbReference>
<evidence type="ECO:0000256" key="1">
    <source>
        <dbReference type="ARBA" id="ARBA00010541"/>
    </source>
</evidence>
<dbReference type="Pfam" id="PF13180">
    <property type="entry name" value="PDZ_2"/>
    <property type="match status" value="1"/>
</dbReference>
<dbReference type="PRINTS" id="PR00834">
    <property type="entry name" value="PROTEASES2C"/>
</dbReference>
<dbReference type="SUPFAM" id="SSF50156">
    <property type="entry name" value="PDZ domain-like"/>
    <property type="match status" value="2"/>
</dbReference>
<keyword evidence="3" id="KW-0378">Hydrolase</keyword>
<feature type="domain" description="PDZ" evidence="5">
    <location>
        <begin position="361"/>
        <end position="447"/>
    </location>
</feature>
<dbReference type="AlphaFoldDB" id="A0A6J4NU16"/>
<evidence type="ECO:0000259" key="5">
    <source>
        <dbReference type="SMART" id="SM00228"/>
    </source>
</evidence>
<gene>
    <name evidence="6" type="ORF">AVDCRST_MAG64-1613</name>
</gene>
<dbReference type="InterPro" id="IPR036034">
    <property type="entry name" value="PDZ_sf"/>
</dbReference>
<organism evidence="6">
    <name type="scientific">uncultured Phycisphaerae bacterium</name>
    <dbReference type="NCBI Taxonomy" id="904963"/>
    <lineage>
        <taxon>Bacteria</taxon>
        <taxon>Pseudomonadati</taxon>
        <taxon>Planctomycetota</taxon>
        <taxon>Phycisphaerae</taxon>
        <taxon>environmental samples</taxon>
    </lineage>
</organism>
<feature type="domain" description="PDZ" evidence="5">
    <location>
        <begin position="252"/>
        <end position="338"/>
    </location>
</feature>
<feature type="signal peptide" evidence="4">
    <location>
        <begin position="1"/>
        <end position="23"/>
    </location>
</feature>
<dbReference type="Pfam" id="PF13365">
    <property type="entry name" value="Trypsin_2"/>
    <property type="match status" value="1"/>
</dbReference>
<dbReference type="Gene3D" id="2.30.42.10">
    <property type="match status" value="2"/>
</dbReference>
<evidence type="ECO:0000256" key="3">
    <source>
        <dbReference type="ARBA" id="ARBA00022801"/>
    </source>
</evidence>
<dbReference type="InterPro" id="IPR001940">
    <property type="entry name" value="Peptidase_S1C"/>
</dbReference>
<dbReference type="SMART" id="SM00228">
    <property type="entry name" value="PDZ"/>
    <property type="match status" value="2"/>
</dbReference>
<evidence type="ECO:0000256" key="4">
    <source>
        <dbReference type="SAM" id="SignalP"/>
    </source>
</evidence>
<comment type="similarity">
    <text evidence="1">Belongs to the peptidase S1C family.</text>
</comment>
<sequence length="463" mass="49661">MMTALAAAAAAAFLAVALRPAPAAGQAVAVTESGMEKLEFREVINTAKARVFPAVVFIKCVSENFDSGKKVTQESSGSGVLISATGELLTNWHVVDKAVQVRCLLFDGQALDAKVVGTDKDTDLALVQLELPENAPSLPYAELGDSAKLSEGHFVMAMGAPWGLSRSISLGIVSCTRRFLPETSEYSLWLQTDAAINPGNSGGPLVDTAGQVIGINARGMMAGGGDMGFAIPSETIREILPQLRKTGKVEWSWTGIQLQPIKDFNRNVYFDGTEGVIVADTDPESPARKAGILPRDRIMSVGGKPATALMEEDLPGVRRLLGLLAKDAAVKVELQRDGKPMAVELTPREKGTVQGEELDCPRWDLTLKAINQFETPDLFFHKKSGVFVNGVKFPGNAGSAGLQGQDVVLKIDNKPVPSLTVAKELHKSALENADGDSRVLFTVLRNGLMKQIVLDYSRDHERE</sequence>
<dbReference type="PANTHER" id="PTHR22939">
    <property type="entry name" value="SERINE PROTEASE FAMILY S1C HTRA-RELATED"/>
    <property type="match status" value="1"/>
</dbReference>
<dbReference type="PANTHER" id="PTHR22939:SF129">
    <property type="entry name" value="SERINE PROTEASE HTRA2, MITOCHONDRIAL"/>
    <property type="match status" value="1"/>
</dbReference>
<keyword evidence="4" id="KW-0732">Signal</keyword>
<protein>
    <submittedName>
        <fullName evidence="6">HtrA protease/chaperone protein</fullName>
    </submittedName>
</protein>
<accession>A0A6J4NU16</accession>
<dbReference type="Gene3D" id="2.40.10.120">
    <property type="match status" value="1"/>
</dbReference>
<dbReference type="SUPFAM" id="SSF50494">
    <property type="entry name" value="Trypsin-like serine proteases"/>
    <property type="match status" value="1"/>
</dbReference>
<dbReference type="InterPro" id="IPR009003">
    <property type="entry name" value="Peptidase_S1_PA"/>
</dbReference>